<accession>A0AA97AU20</accession>
<organism evidence="1">
    <name type="scientific">Leptolyngbya boryana CZ1</name>
    <dbReference type="NCBI Taxonomy" id="3060204"/>
    <lineage>
        <taxon>Bacteria</taxon>
        <taxon>Bacillati</taxon>
        <taxon>Cyanobacteriota</taxon>
        <taxon>Cyanophyceae</taxon>
        <taxon>Leptolyngbyales</taxon>
        <taxon>Leptolyngbyaceae</taxon>
        <taxon>Leptolyngbya group</taxon>
        <taxon>Leptolyngbya</taxon>
    </lineage>
</organism>
<protein>
    <submittedName>
        <fullName evidence="1">Uncharacterized protein</fullName>
    </submittedName>
</protein>
<reference evidence="1" key="2">
    <citation type="submission" date="2023-07" db="EMBL/GenBank/DDBJ databases">
        <authorList>
            <person name="Bai X.-H."/>
            <person name="Wang H.-H."/>
            <person name="Wang J."/>
            <person name="Ma M.-Y."/>
            <person name="Hu H.-H."/>
            <person name="Song Z.-L."/>
            <person name="Ma H.-G."/>
            <person name="Fan Y."/>
            <person name="Du C.-Y."/>
            <person name="Xu J.-C."/>
        </authorList>
    </citation>
    <scope>NUCLEOTIDE SEQUENCE</scope>
    <source>
        <strain evidence="1">CZ1</strain>
    </source>
</reference>
<evidence type="ECO:0000313" key="1">
    <source>
        <dbReference type="EMBL" id="WNZ46210.1"/>
    </source>
</evidence>
<dbReference type="AlphaFoldDB" id="A0AA97AU20"/>
<proteinExistence type="predicted"/>
<sequence length="52" mass="5489">MNANRLHLSCLKRTGAEWLAGSSAIQVSLKNGETSTWVVLAATSVDSARCLA</sequence>
<reference evidence="1" key="1">
    <citation type="journal article" date="2023" name="Plants (Basel)">
        <title>Genomic Analysis of Leptolyngbya boryana CZ1 Reveals Efficient Carbon Fixation Modules.</title>
        <authorList>
            <person name="Bai X."/>
            <person name="Wang H."/>
            <person name="Cheng W."/>
            <person name="Wang J."/>
            <person name="Ma M."/>
            <person name="Hu H."/>
            <person name="Song Z."/>
            <person name="Ma H."/>
            <person name="Fan Y."/>
            <person name="Du C."/>
            <person name="Xu J."/>
        </authorList>
    </citation>
    <scope>NUCLEOTIDE SEQUENCE</scope>
    <source>
        <strain evidence="1">CZ1</strain>
    </source>
</reference>
<dbReference type="EMBL" id="CP130144">
    <property type="protein sequence ID" value="WNZ46210.1"/>
    <property type="molecule type" value="Genomic_DNA"/>
</dbReference>
<gene>
    <name evidence="1" type="ORF">Q2T42_30955</name>
</gene>
<name>A0AA97AU20_LEPBY</name>
<dbReference type="RefSeq" id="WP_316427458.1">
    <property type="nucleotide sequence ID" value="NZ_CP130144.1"/>
</dbReference>